<evidence type="ECO:0000256" key="10">
    <source>
        <dbReference type="ARBA" id="ARBA00023157"/>
    </source>
</evidence>
<dbReference type="RefSeq" id="WP_114116902.1">
    <property type="nucleotide sequence ID" value="NZ_BMHU01000001.1"/>
</dbReference>
<dbReference type="Pfam" id="PF07992">
    <property type="entry name" value="Pyr_redox_2"/>
    <property type="match status" value="1"/>
</dbReference>
<keyword evidence="5" id="KW-0963">Cytoplasm</keyword>
<evidence type="ECO:0000256" key="4">
    <source>
        <dbReference type="ARBA" id="ARBA00016961"/>
    </source>
</evidence>
<keyword evidence="7 14" id="KW-0274">FAD</keyword>
<dbReference type="PIRSF" id="PIRSF000350">
    <property type="entry name" value="Mercury_reductase_MerA"/>
    <property type="match status" value="1"/>
</dbReference>
<dbReference type="NCBIfam" id="TIGR01350">
    <property type="entry name" value="lipoamide_DH"/>
    <property type="match status" value="1"/>
</dbReference>
<name>A0A367Y847_9MICO</name>
<feature type="domain" description="Pyridine nucleotide-disulphide oxidoreductase dimerisation" evidence="17">
    <location>
        <begin position="344"/>
        <end position="455"/>
    </location>
</feature>
<feature type="binding site" evidence="14">
    <location>
        <position position="308"/>
    </location>
    <ligand>
        <name>FAD</name>
        <dbReference type="ChEBI" id="CHEBI:57692"/>
    </ligand>
</feature>
<feature type="binding site" evidence="14">
    <location>
        <begin position="142"/>
        <end position="144"/>
    </location>
    <ligand>
        <name>FAD</name>
        <dbReference type="ChEBI" id="CHEBI:57692"/>
    </ligand>
</feature>
<feature type="binding site" evidence="14">
    <location>
        <position position="115"/>
    </location>
    <ligand>
        <name>FAD</name>
        <dbReference type="ChEBI" id="CHEBI:57692"/>
    </ligand>
</feature>
<dbReference type="GO" id="GO:0005737">
    <property type="term" value="C:cytoplasm"/>
    <property type="evidence" value="ECO:0007669"/>
    <property type="project" value="UniProtKB-SubCell"/>
</dbReference>
<dbReference type="AlphaFoldDB" id="A0A367Y847"/>
<dbReference type="InterPro" id="IPR016156">
    <property type="entry name" value="FAD/NAD-linked_Rdtase_dimer_sf"/>
</dbReference>
<feature type="binding site" evidence="14">
    <location>
        <position position="268"/>
    </location>
    <ligand>
        <name>NAD(+)</name>
        <dbReference type="ChEBI" id="CHEBI:57540"/>
    </ligand>
</feature>
<feature type="domain" description="FAD/NAD(P)-binding" evidence="18">
    <location>
        <begin position="6"/>
        <end position="323"/>
    </location>
</feature>
<dbReference type="FunFam" id="3.30.390.30:FF:000001">
    <property type="entry name" value="Dihydrolipoyl dehydrogenase"/>
    <property type="match status" value="1"/>
</dbReference>
<dbReference type="GO" id="GO:0004148">
    <property type="term" value="F:dihydrolipoyl dehydrogenase (NADH) activity"/>
    <property type="evidence" value="ECO:0007669"/>
    <property type="project" value="UniProtKB-EC"/>
</dbReference>
<dbReference type="Proteomes" id="UP000253508">
    <property type="component" value="Unassembled WGS sequence"/>
</dbReference>
<gene>
    <name evidence="19" type="primary">lpdA</name>
    <name evidence="19" type="ORF">DTO57_04055</name>
</gene>
<evidence type="ECO:0000256" key="6">
    <source>
        <dbReference type="ARBA" id="ARBA00022630"/>
    </source>
</evidence>
<dbReference type="InterPro" id="IPR006258">
    <property type="entry name" value="Lipoamide_DH"/>
</dbReference>
<keyword evidence="9 14" id="KW-0520">NAD</keyword>
<evidence type="ECO:0000259" key="18">
    <source>
        <dbReference type="Pfam" id="PF07992"/>
    </source>
</evidence>
<dbReference type="InterPro" id="IPR023753">
    <property type="entry name" value="FAD/NAD-binding_dom"/>
</dbReference>
<evidence type="ECO:0000256" key="9">
    <source>
        <dbReference type="ARBA" id="ARBA00023027"/>
    </source>
</evidence>
<dbReference type="PRINTS" id="PR00368">
    <property type="entry name" value="FADPNR"/>
</dbReference>
<dbReference type="Pfam" id="PF02852">
    <property type="entry name" value="Pyr_redox_dim"/>
    <property type="match status" value="1"/>
</dbReference>
<feature type="binding site" evidence="14">
    <location>
        <begin position="178"/>
        <end position="185"/>
    </location>
    <ligand>
        <name>NAD(+)</name>
        <dbReference type="ChEBI" id="CHEBI:57540"/>
    </ligand>
</feature>
<evidence type="ECO:0000256" key="11">
    <source>
        <dbReference type="ARBA" id="ARBA00023284"/>
    </source>
</evidence>
<keyword evidence="11 16" id="KW-0676">Redox-active center</keyword>
<evidence type="ECO:0000256" key="3">
    <source>
        <dbReference type="ARBA" id="ARBA00012608"/>
    </source>
</evidence>
<keyword evidence="6 16" id="KW-0285">Flavoprotein</keyword>
<comment type="subcellular location">
    <subcellularLocation>
        <location evidence="1">Cytoplasm</location>
    </subcellularLocation>
</comment>
<sequence length="467" mass="47855">MTDFTFDLVVLGGGSGGYAAALRAAELGARAVIIEKDLLGGACLHRGCVPTKALLHTAEVADSVRHAATVGVNATLDGIDAAAALEWRRALVAGKHRGLSSLVKARGIEVVAGSGFLTSVDGRPAVAVGDDRYVGSDVVIATGSFSRTIPGIELSDRVLDSEAALALDSVPARVAVLGGGVIGVEFASAWRSLGAEVTIIEALDHLIANEDPSSRTALEKAYQRRGIALELGARVTGVTETPGGVSVAIERGGSAEVIDADVLLVAVGRGPNTSGLGLEEAGVALDRGFVVADERLRTAAAHVWAVGDIVPGPQLAHRGFRHGVFVAEAIAGRTPAPLDDSLFPRVTYSTPEVASIGMTEPQAREKHGDRVVVQEVSLAGNAKSEIVSAGSPVRAGSVKVVALDDGPILGVHLVGDRVGELITEGQLAVAWEARADDLAPLIHAHPSQSEALGEAFLALAGSPLHTM</sequence>
<evidence type="ECO:0000256" key="2">
    <source>
        <dbReference type="ARBA" id="ARBA00007532"/>
    </source>
</evidence>
<comment type="cofactor">
    <cofactor evidence="14 16">
        <name>FAD</name>
        <dbReference type="ChEBI" id="CHEBI:57692"/>
    </cofactor>
    <text evidence="14 16">Binds 1 FAD per subunit.</text>
</comment>
<dbReference type="EMBL" id="QORO01000001">
    <property type="protein sequence ID" value="RCK61799.1"/>
    <property type="molecule type" value="Genomic_DNA"/>
</dbReference>
<reference evidence="19 20" key="1">
    <citation type="submission" date="2018-07" db="EMBL/GenBank/DDBJ databases">
        <title>Microbacterium endoborsara sp. nov., a novel actinobacterium isolated from Borszczowia aralocaspica.</title>
        <authorList>
            <person name="An D."/>
        </authorList>
    </citation>
    <scope>NUCLEOTIDE SEQUENCE [LARGE SCALE GENOMIC DNA]</scope>
    <source>
        <strain evidence="19 20">C1.15228</strain>
    </source>
</reference>
<dbReference type="GO" id="GO:0006103">
    <property type="term" value="P:2-oxoglutarate metabolic process"/>
    <property type="evidence" value="ECO:0007669"/>
    <property type="project" value="TreeGrafter"/>
</dbReference>
<dbReference type="OrthoDB" id="9800167at2"/>
<evidence type="ECO:0000256" key="13">
    <source>
        <dbReference type="PIRSR" id="PIRSR000350-2"/>
    </source>
</evidence>
<comment type="catalytic activity">
    <reaction evidence="12 16">
        <text>N(6)-[(R)-dihydrolipoyl]-L-lysyl-[protein] + NAD(+) = N(6)-[(R)-lipoyl]-L-lysyl-[protein] + NADH + H(+)</text>
        <dbReference type="Rhea" id="RHEA:15045"/>
        <dbReference type="Rhea" id="RHEA-COMP:10474"/>
        <dbReference type="Rhea" id="RHEA-COMP:10475"/>
        <dbReference type="ChEBI" id="CHEBI:15378"/>
        <dbReference type="ChEBI" id="CHEBI:57540"/>
        <dbReference type="ChEBI" id="CHEBI:57945"/>
        <dbReference type="ChEBI" id="CHEBI:83099"/>
        <dbReference type="ChEBI" id="CHEBI:83100"/>
        <dbReference type="EC" id="1.8.1.4"/>
    </reaction>
</comment>
<evidence type="ECO:0000256" key="16">
    <source>
        <dbReference type="RuleBase" id="RU003692"/>
    </source>
</evidence>
<evidence type="ECO:0000313" key="20">
    <source>
        <dbReference type="Proteomes" id="UP000253508"/>
    </source>
</evidence>
<feature type="binding site" evidence="14">
    <location>
        <position position="201"/>
    </location>
    <ligand>
        <name>NAD(+)</name>
        <dbReference type="ChEBI" id="CHEBI:57540"/>
    </ligand>
</feature>
<protein>
    <recommendedName>
        <fullName evidence="4 16">Dihydrolipoyl dehydrogenase</fullName>
        <ecNumber evidence="3 16">1.8.1.4</ecNumber>
    </recommendedName>
</protein>
<dbReference type="GO" id="GO:0050660">
    <property type="term" value="F:flavin adenine dinucleotide binding"/>
    <property type="evidence" value="ECO:0007669"/>
    <property type="project" value="InterPro"/>
</dbReference>
<comment type="similarity">
    <text evidence="2 16">Belongs to the class-I pyridine nucleotide-disulfide oxidoreductase family.</text>
</comment>
<keyword evidence="20" id="KW-1185">Reference proteome</keyword>
<dbReference type="InterPro" id="IPR001100">
    <property type="entry name" value="Pyr_nuc-diS_OxRdtase"/>
</dbReference>
<comment type="miscellaneous">
    <text evidence="16">The active site is a redox-active disulfide bond.</text>
</comment>
<proteinExistence type="inferred from homology"/>
<feature type="active site" description="Proton acceptor" evidence="13">
    <location>
        <position position="445"/>
    </location>
</feature>
<dbReference type="PANTHER" id="PTHR22912:SF217">
    <property type="entry name" value="DIHYDROLIPOYL DEHYDROGENASE"/>
    <property type="match status" value="1"/>
</dbReference>
<evidence type="ECO:0000313" key="19">
    <source>
        <dbReference type="EMBL" id="RCK61799.1"/>
    </source>
</evidence>
<accession>A0A367Y847</accession>
<evidence type="ECO:0000256" key="1">
    <source>
        <dbReference type="ARBA" id="ARBA00004496"/>
    </source>
</evidence>
<dbReference type="PANTHER" id="PTHR22912">
    <property type="entry name" value="DISULFIDE OXIDOREDUCTASE"/>
    <property type="match status" value="1"/>
</dbReference>
<comment type="caution">
    <text evidence="19">The sequence shown here is derived from an EMBL/GenBank/DDBJ whole genome shotgun (WGS) entry which is preliminary data.</text>
</comment>
<feature type="disulfide bond" description="Redox-active" evidence="15">
    <location>
        <begin position="43"/>
        <end position="48"/>
    </location>
</feature>
<dbReference type="SUPFAM" id="SSF51905">
    <property type="entry name" value="FAD/NAD(P)-binding domain"/>
    <property type="match status" value="1"/>
</dbReference>
<keyword evidence="10" id="KW-1015">Disulfide bond</keyword>
<evidence type="ECO:0000256" key="15">
    <source>
        <dbReference type="PIRSR" id="PIRSR000350-4"/>
    </source>
</evidence>
<evidence type="ECO:0000259" key="17">
    <source>
        <dbReference type="Pfam" id="PF02852"/>
    </source>
</evidence>
<dbReference type="InterPro" id="IPR012999">
    <property type="entry name" value="Pyr_OxRdtase_I_AS"/>
</dbReference>
<dbReference type="InterPro" id="IPR004099">
    <property type="entry name" value="Pyr_nucl-diS_OxRdtase_dimer"/>
</dbReference>
<dbReference type="SUPFAM" id="SSF55424">
    <property type="entry name" value="FAD/NAD-linked reductases, dimerisation (C-terminal) domain"/>
    <property type="match status" value="1"/>
</dbReference>
<evidence type="ECO:0000256" key="12">
    <source>
        <dbReference type="ARBA" id="ARBA00049187"/>
    </source>
</evidence>
<evidence type="ECO:0000256" key="8">
    <source>
        <dbReference type="ARBA" id="ARBA00023002"/>
    </source>
</evidence>
<organism evidence="19 20">
    <name type="scientific">Microbacterium sorbitolivorans</name>
    <dbReference type="NCBI Taxonomy" id="1867410"/>
    <lineage>
        <taxon>Bacteria</taxon>
        <taxon>Bacillati</taxon>
        <taxon>Actinomycetota</taxon>
        <taxon>Actinomycetes</taxon>
        <taxon>Micrococcales</taxon>
        <taxon>Microbacteriaceae</taxon>
        <taxon>Microbacterium</taxon>
    </lineage>
</organism>
<dbReference type="InterPro" id="IPR050151">
    <property type="entry name" value="Class-I_Pyr_Nuc-Dis_Oxidored"/>
</dbReference>
<dbReference type="PROSITE" id="PS00076">
    <property type="entry name" value="PYRIDINE_REDOX_1"/>
    <property type="match status" value="1"/>
</dbReference>
<evidence type="ECO:0000256" key="7">
    <source>
        <dbReference type="ARBA" id="ARBA00022827"/>
    </source>
</evidence>
<keyword evidence="14" id="KW-0547">Nucleotide-binding</keyword>
<evidence type="ECO:0000256" key="14">
    <source>
        <dbReference type="PIRSR" id="PIRSR000350-3"/>
    </source>
</evidence>
<evidence type="ECO:0000256" key="5">
    <source>
        <dbReference type="ARBA" id="ARBA00022490"/>
    </source>
</evidence>
<keyword evidence="8 16" id="KW-0560">Oxidoreductase</keyword>
<dbReference type="EC" id="1.8.1.4" evidence="3 16"/>
<dbReference type="InterPro" id="IPR036188">
    <property type="entry name" value="FAD/NAD-bd_sf"/>
</dbReference>
<dbReference type="Gene3D" id="3.50.50.60">
    <property type="entry name" value="FAD/NAD(P)-binding domain"/>
    <property type="match status" value="2"/>
</dbReference>
<feature type="binding site" evidence="14">
    <location>
        <position position="52"/>
    </location>
    <ligand>
        <name>FAD</name>
        <dbReference type="ChEBI" id="CHEBI:57692"/>
    </ligand>
</feature>
<dbReference type="Gene3D" id="3.30.390.30">
    <property type="match status" value="1"/>
</dbReference>
<dbReference type="PRINTS" id="PR00411">
    <property type="entry name" value="PNDRDTASEI"/>
</dbReference>